<dbReference type="OrthoDB" id="6769862at2759"/>
<organism evidence="1 2">
    <name type="scientific">Orchesella cincta</name>
    <name type="common">Springtail</name>
    <name type="synonym">Podura cincta</name>
    <dbReference type="NCBI Taxonomy" id="48709"/>
    <lineage>
        <taxon>Eukaryota</taxon>
        <taxon>Metazoa</taxon>
        <taxon>Ecdysozoa</taxon>
        <taxon>Arthropoda</taxon>
        <taxon>Hexapoda</taxon>
        <taxon>Collembola</taxon>
        <taxon>Entomobryomorpha</taxon>
        <taxon>Entomobryoidea</taxon>
        <taxon>Orchesellidae</taxon>
        <taxon>Orchesellinae</taxon>
        <taxon>Orchesella</taxon>
    </lineage>
</organism>
<feature type="non-terminal residue" evidence="1">
    <location>
        <position position="1"/>
    </location>
</feature>
<dbReference type="PANTHER" id="PTHR35617">
    <property type="entry name" value="PHAGE_INTEGRASE DOMAIN-CONTAINING PROTEIN"/>
    <property type="match status" value="1"/>
</dbReference>
<proteinExistence type="predicted"/>
<reference evidence="1 2" key="1">
    <citation type="journal article" date="2016" name="Genome Biol. Evol.">
        <title>Gene Family Evolution Reflects Adaptation to Soil Environmental Stressors in the Genome of the Collembolan Orchesella cincta.</title>
        <authorList>
            <person name="Faddeeva-Vakhrusheva A."/>
            <person name="Derks M.F."/>
            <person name="Anvar S.Y."/>
            <person name="Agamennone V."/>
            <person name="Suring W."/>
            <person name="Smit S."/>
            <person name="van Straalen N.M."/>
            <person name="Roelofs D."/>
        </authorList>
    </citation>
    <scope>NUCLEOTIDE SEQUENCE [LARGE SCALE GENOMIC DNA]</scope>
    <source>
        <tissue evidence="1">Mixed pool</tissue>
    </source>
</reference>
<accession>A0A1D2M8A8</accession>
<protein>
    <submittedName>
        <fullName evidence="1">Uncharacterized protein</fullName>
    </submittedName>
</protein>
<evidence type="ECO:0000313" key="2">
    <source>
        <dbReference type="Proteomes" id="UP000094527"/>
    </source>
</evidence>
<keyword evidence="2" id="KW-1185">Reference proteome</keyword>
<comment type="caution">
    <text evidence="1">The sequence shown here is derived from an EMBL/GenBank/DDBJ whole genome shotgun (WGS) entry which is preliminary data.</text>
</comment>
<evidence type="ECO:0000313" key="1">
    <source>
        <dbReference type="EMBL" id="ODM89210.1"/>
    </source>
</evidence>
<dbReference type="AlphaFoldDB" id="A0A1D2M8A8"/>
<sequence length="154" mass="16733">SQTSSFVEEPEVSSSSIVRRKFLNMGLSEEVVKLIFASCSGSTWKQLGYSAINTARSALSMLLPLFDGVSIWDADQVVMLIESWPSSEDLDLKILTLKLVSLLALASAQRVQTLSLIKTRNVSINSVGTVITISDLVKTSVVTKKQPKNSATKI</sequence>
<dbReference type="Proteomes" id="UP000094527">
    <property type="component" value="Unassembled WGS sequence"/>
</dbReference>
<dbReference type="EMBL" id="LJIJ01002809">
    <property type="protein sequence ID" value="ODM89210.1"/>
    <property type="molecule type" value="Genomic_DNA"/>
</dbReference>
<dbReference type="PANTHER" id="PTHR35617:SF3">
    <property type="entry name" value="CORE-BINDING (CB) DOMAIN-CONTAINING PROTEIN"/>
    <property type="match status" value="1"/>
</dbReference>
<gene>
    <name evidence="1" type="ORF">Ocin01_17471</name>
</gene>
<name>A0A1D2M8A8_ORCCI</name>